<dbReference type="Proteomes" id="UP000516160">
    <property type="component" value="Chromosome"/>
</dbReference>
<dbReference type="InterPro" id="IPR025711">
    <property type="entry name" value="PepSY"/>
</dbReference>
<feature type="domain" description="PepSY" evidence="2">
    <location>
        <begin position="443"/>
        <end position="497"/>
    </location>
</feature>
<sequence>MNNNKKKLGLIVGISGMIFIAILVVAYLQWPAHQFMLDVNPSLEITTNRLERITSIKALNEDGREFLEGFEIKDRDLEVVINDLVDRMILTGHIIGGQDNVVMITVKNEDLTETYVEKVNQAIAAFLENKQLEYMILNQGRSDEGDNDDHLEISKGKLALIQKLIDRNENLTFDDLAEISLQDLLNIAEQMNLSLQDLFHGFTRMVQKDYVEQDIDSQDNETTNESNNVEVIGRDKAIEIALEKVGGGVVKEFEYDRDDREYEIEIYFDGYKYELEIDAYTGEIKEFERERDENYFSGKVIGRDKAIKIALEKVGGGVVKEFEYDRDDREYEIEIYFDGYEYELEIDAYTGEIKEFERERDENYFPSKVIGRDKAIKIGLEKVGGGVVKEFEYDRDDREYEIEIYFDGYEYELEIDAYTGEIKEFERQRDDDYSSSPTSRTTIGSDKAIAIALKRVGGGTVIEFKYDQDDGEYEIEIKYNGREYELEIDAYTGKILEFEID</sequence>
<dbReference type="EMBL" id="CP058559">
    <property type="protein sequence ID" value="QNO13289.1"/>
    <property type="molecule type" value="Genomic_DNA"/>
</dbReference>
<feature type="domain" description="PepSY" evidence="2">
    <location>
        <begin position="370"/>
        <end position="422"/>
    </location>
</feature>
<protein>
    <submittedName>
        <fullName evidence="4">PepSY domain-containing protein</fullName>
    </submittedName>
</protein>
<evidence type="ECO:0000313" key="5">
    <source>
        <dbReference type="Proteomes" id="UP000516160"/>
    </source>
</evidence>
<keyword evidence="1" id="KW-1133">Transmembrane helix</keyword>
<feature type="domain" description="PepSY" evidence="2">
    <location>
        <begin position="301"/>
        <end position="353"/>
    </location>
</feature>
<keyword evidence="1" id="KW-0812">Transmembrane</keyword>
<dbReference type="Pfam" id="PF03413">
    <property type="entry name" value="PepSY"/>
    <property type="match status" value="4"/>
</dbReference>
<accession>A0A7G9W3M7</accession>
<keyword evidence="5" id="KW-1185">Reference proteome</keyword>
<reference evidence="4 5" key="1">
    <citation type="submission" date="2020-07" db="EMBL/GenBank/DDBJ databases">
        <title>Alkalicella. sp. LB2 genome.</title>
        <authorList>
            <person name="Postec A."/>
            <person name="Quemeneur M."/>
        </authorList>
    </citation>
    <scope>NUCLEOTIDE SEQUENCE [LARGE SCALE GENOMIC DNA]</scope>
    <source>
        <strain evidence="4 5">LB2</strain>
    </source>
</reference>
<evidence type="ECO:0000256" key="1">
    <source>
        <dbReference type="SAM" id="Phobius"/>
    </source>
</evidence>
<dbReference type="RefSeq" id="WP_213166963.1">
    <property type="nucleotide sequence ID" value="NZ_CP058559.1"/>
</dbReference>
<evidence type="ECO:0000313" key="4">
    <source>
        <dbReference type="EMBL" id="QNO13289.1"/>
    </source>
</evidence>
<evidence type="ECO:0000259" key="3">
    <source>
        <dbReference type="Pfam" id="PF23750"/>
    </source>
</evidence>
<feature type="transmembrane region" description="Helical" evidence="1">
    <location>
        <begin position="7"/>
        <end position="30"/>
    </location>
</feature>
<organism evidence="4 5">
    <name type="scientific">Alkalicella caledoniensis</name>
    <dbReference type="NCBI Taxonomy" id="2731377"/>
    <lineage>
        <taxon>Bacteria</taxon>
        <taxon>Bacillati</taxon>
        <taxon>Bacillota</taxon>
        <taxon>Clostridia</taxon>
        <taxon>Eubacteriales</taxon>
        <taxon>Proteinivoracaceae</taxon>
        <taxon>Alkalicella</taxon>
    </lineage>
</organism>
<name>A0A7G9W3M7_ALKCA</name>
<dbReference type="Pfam" id="PF23750">
    <property type="entry name" value="RsgI_M"/>
    <property type="match status" value="1"/>
</dbReference>
<gene>
    <name evidence="4" type="ORF">HYG86_00085</name>
</gene>
<evidence type="ECO:0000259" key="2">
    <source>
        <dbReference type="Pfam" id="PF03413"/>
    </source>
</evidence>
<keyword evidence="1" id="KW-0472">Membrane</keyword>
<dbReference type="KEGG" id="acae:HYG86_00085"/>
<dbReference type="Gene3D" id="3.10.450.40">
    <property type="match status" value="4"/>
</dbReference>
<proteinExistence type="predicted"/>
<dbReference type="AlphaFoldDB" id="A0A7G9W3M7"/>
<feature type="domain" description="PepSY" evidence="2">
    <location>
        <begin position="232"/>
        <end position="284"/>
    </location>
</feature>
<feature type="domain" description="Anti-sigma factor RsgI-like middle" evidence="3">
    <location>
        <begin position="37"/>
        <end position="163"/>
    </location>
</feature>
<dbReference type="InterPro" id="IPR055431">
    <property type="entry name" value="RsgI_M"/>
</dbReference>